<accession>A0A6A7BLA6</accession>
<organism evidence="2 3">
    <name type="scientific">Plenodomus tracheiphilus IPT5</name>
    <dbReference type="NCBI Taxonomy" id="1408161"/>
    <lineage>
        <taxon>Eukaryota</taxon>
        <taxon>Fungi</taxon>
        <taxon>Dikarya</taxon>
        <taxon>Ascomycota</taxon>
        <taxon>Pezizomycotina</taxon>
        <taxon>Dothideomycetes</taxon>
        <taxon>Pleosporomycetidae</taxon>
        <taxon>Pleosporales</taxon>
        <taxon>Pleosporineae</taxon>
        <taxon>Leptosphaeriaceae</taxon>
        <taxon>Plenodomus</taxon>
    </lineage>
</organism>
<keyword evidence="3" id="KW-1185">Reference proteome</keyword>
<evidence type="ECO:0000256" key="1">
    <source>
        <dbReference type="SAM" id="SignalP"/>
    </source>
</evidence>
<protein>
    <submittedName>
        <fullName evidence="2">Uncharacterized protein</fullName>
    </submittedName>
</protein>
<evidence type="ECO:0000313" key="3">
    <source>
        <dbReference type="Proteomes" id="UP000799423"/>
    </source>
</evidence>
<sequence>MKLAVTLGLLTAATTVHANNGVPDNDFRDYNGIRAAVAGAPMWHFASGSCLPSAAEDGQGHQTNGVNPGADCAVGAYLGNGCPGDSTWRGSSNVWYHDPPGEPFGNIPTYFKVQQCGDGNWRIYYGVYFKKDVGHKSDWEWAVMKWVRGGDNKWYRQGVVLQVDNTWGGGYYGGIPNTFDNSNDQFQDGNRNRDHPKLYFGKHHHAVHWDMYGGNKNTCGAGSDDFRANDFQFWSSSNLRDIGWINPSWNYGAATNPHNVDLCDDHGKYN</sequence>
<evidence type="ECO:0000313" key="2">
    <source>
        <dbReference type="EMBL" id="KAF2856211.1"/>
    </source>
</evidence>
<dbReference type="EMBL" id="MU006289">
    <property type="protein sequence ID" value="KAF2856211.1"/>
    <property type="molecule type" value="Genomic_DNA"/>
</dbReference>
<proteinExistence type="predicted"/>
<keyword evidence="1" id="KW-0732">Signal</keyword>
<gene>
    <name evidence="2" type="ORF">T440DRAFT_503864</name>
</gene>
<reference evidence="2" key="1">
    <citation type="submission" date="2020-01" db="EMBL/GenBank/DDBJ databases">
        <authorList>
            <consortium name="DOE Joint Genome Institute"/>
            <person name="Haridas S."/>
            <person name="Albert R."/>
            <person name="Binder M."/>
            <person name="Bloem J."/>
            <person name="Labutti K."/>
            <person name="Salamov A."/>
            <person name="Andreopoulos B."/>
            <person name="Baker S.E."/>
            <person name="Barry K."/>
            <person name="Bills G."/>
            <person name="Bluhm B.H."/>
            <person name="Cannon C."/>
            <person name="Castanera R."/>
            <person name="Culley D.E."/>
            <person name="Daum C."/>
            <person name="Ezra D."/>
            <person name="Gonzalez J.B."/>
            <person name="Henrissat B."/>
            <person name="Kuo A."/>
            <person name="Liang C."/>
            <person name="Lipzen A."/>
            <person name="Lutzoni F."/>
            <person name="Magnuson J."/>
            <person name="Mondo S."/>
            <person name="Nolan M."/>
            <person name="Ohm R."/>
            <person name="Pangilinan J."/>
            <person name="Park H.-J."/>
            <person name="Ramirez L."/>
            <person name="Alfaro M."/>
            <person name="Sun H."/>
            <person name="Tritt A."/>
            <person name="Yoshinaga Y."/>
            <person name="Zwiers L.-H."/>
            <person name="Turgeon B.G."/>
            <person name="Goodwin S.B."/>
            <person name="Spatafora J.W."/>
            <person name="Crous P.W."/>
            <person name="Grigoriev I.V."/>
        </authorList>
    </citation>
    <scope>NUCLEOTIDE SEQUENCE</scope>
    <source>
        <strain evidence="2">IPT5</strain>
    </source>
</reference>
<dbReference type="AlphaFoldDB" id="A0A6A7BLA6"/>
<dbReference type="OrthoDB" id="10255963at2759"/>
<feature type="chain" id="PRO_5025339737" evidence="1">
    <location>
        <begin position="19"/>
        <end position="270"/>
    </location>
</feature>
<feature type="signal peptide" evidence="1">
    <location>
        <begin position="1"/>
        <end position="18"/>
    </location>
</feature>
<name>A0A6A7BLA6_9PLEO</name>
<dbReference type="Proteomes" id="UP000799423">
    <property type="component" value="Unassembled WGS sequence"/>
</dbReference>